<dbReference type="InterPro" id="IPR000782">
    <property type="entry name" value="FAS1_domain"/>
</dbReference>
<dbReference type="PROSITE" id="PS50213">
    <property type="entry name" value="FAS1"/>
    <property type="match status" value="1"/>
</dbReference>
<dbReference type="SMART" id="SM00554">
    <property type="entry name" value="FAS1"/>
    <property type="match status" value="1"/>
</dbReference>
<evidence type="ECO:0000256" key="1">
    <source>
        <dbReference type="ARBA" id="ARBA00022729"/>
    </source>
</evidence>
<dbReference type="KEGG" id="cai:Caci_4266"/>
<dbReference type="InParanoid" id="C7QI85"/>
<protein>
    <submittedName>
        <fullName evidence="5">Beta-Ig-H3/fasciclin</fullName>
    </submittedName>
</protein>
<dbReference type="AlphaFoldDB" id="C7QI85"/>
<dbReference type="HOGENOM" id="CLU_031281_3_1_11"/>
<dbReference type="InterPro" id="IPR036378">
    <property type="entry name" value="FAS1_dom_sf"/>
</dbReference>
<dbReference type="STRING" id="479433.Caci_4266"/>
<dbReference type="Gene3D" id="2.30.180.10">
    <property type="entry name" value="FAS1 domain"/>
    <property type="match status" value="1"/>
</dbReference>
<evidence type="ECO:0000256" key="3">
    <source>
        <dbReference type="SAM" id="SignalP"/>
    </source>
</evidence>
<dbReference type="OrthoDB" id="9800666at2"/>
<evidence type="ECO:0000313" key="6">
    <source>
        <dbReference type="Proteomes" id="UP000000851"/>
    </source>
</evidence>
<accession>C7QI85</accession>
<feature type="chain" id="PRO_5039547966" evidence="3">
    <location>
        <begin position="25"/>
        <end position="225"/>
    </location>
</feature>
<keyword evidence="6" id="KW-1185">Reference proteome</keyword>
<name>C7QI85_CATAD</name>
<keyword evidence="1 3" id="KW-0732">Signal</keyword>
<evidence type="ECO:0000259" key="4">
    <source>
        <dbReference type="PROSITE" id="PS50213"/>
    </source>
</evidence>
<dbReference type="SUPFAM" id="SSF82153">
    <property type="entry name" value="FAS1 domain"/>
    <property type="match status" value="1"/>
</dbReference>
<feature type="region of interest" description="Disordered" evidence="2">
    <location>
        <begin position="38"/>
        <end position="60"/>
    </location>
</feature>
<evidence type="ECO:0000313" key="5">
    <source>
        <dbReference type="EMBL" id="ACU73130.1"/>
    </source>
</evidence>
<dbReference type="PANTHER" id="PTHR10900:SF77">
    <property type="entry name" value="FI19380P1"/>
    <property type="match status" value="1"/>
</dbReference>
<feature type="domain" description="FAS1" evidence="4">
    <location>
        <begin position="92"/>
        <end position="220"/>
    </location>
</feature>
<dbReference type="GO" id="GO:0007155">
    <property type="term" value="P:cell adhesion"/>
    <property type="evidence" value="ECO:0007669"/>
    <property type="project" value="TreeGrafter"/>
</dbReference>
<dbReference type="GO" id="GO:0005615">
    <property type="term" value="C:extracellular space"/>
    <property type="evidence" value="ECO:0007669"/>
    <property type="project" value="TreeGrafter"/>
</dbReference>
<dbReference type="GO" id="GO:0050839">
    <property type="term" value="F:cell adhesion molecule binding"/>
    <property type="evidence" value="ECO:0007669"/>
    <property type="project" value="TreeGrafter"/>
</dbReference>
<dbReference type="PANTHER" id="PTHR10900">
    <property type="entry name" value="PERIOSTIN-RELATED"/>
    <property type="match status" value="1"/>
</dbReference>
<dbReference type="RefSeq" id="WP_015792859.1">
    <property type="nucleotide sequence ID" value="NC_013131.1"/>
</dbReference>
<proteinExistence type="predicted"/>
<dbReference type="GO" id="GO:0031012">
    <property type="term" value="C:extracellular matrix"/>
    <property type="evidence" value="ECO:0007669"/>
    <property type="project" value="TreeGrafter"/>
</dbReference>
<dbReference type="eggNOG" id="COG2335">
    <property type="taxonomic scope" value="Bacteria"/>
</dbReference>
<reference evidence="5 6" key="1">
    <citation type="journal article" date="2009" name="Stand. Genomic Sci.">
        <title>Complete genome sequence of Catenulispora acidiphila type strain (ID 139908).</title>
        <authorList>
            <person name="Copeland A."/>
            <person name="Lapidus A."/>
            <person name="Glavina Del Rio T."/>
            <person name="Nolan M."/>
            <person name="Lucas S."/>
            <person name="Chen F."/>
            <person name="Tice H."/>
            <person name="Cheng J.F."/>
            <person name="Bruce D."/>
            <person name="Goodwin L."/>
            <person name="Pitluck S."/>
            <person name="Mikhailova N."/>
            <person name="Pati A."/>
            <person name="Ivanova N."/>
            <person name="Mavromatis K."/>
            <person name="Chen A."/>
            <person name="Palaniappan K."/>
            <person name="Chain P."/>
            <person name="Land M."/>
            <person name="Hauser L."/>
            <person name="Chang Y.J."/>
            <person name="Jeffries C.D."/>
            <person name="Chertkov O."/>
            <person name="Brettin T."/>
            <person name="Detter J.C."/>
            <person name="Han C."/>
            <person name="Ali Z."/>
            <person name="Tindall B.J."/>
            <person name="Goker M."/>
            <person name="Bristow J."/>
            <person name="Eisen J.A."/>
            <person name="Markowitz V."/>
            <person name="Hugenholtz P."/>
            <person name="Kyrpides N.C."/>
            <person name="Klenk H.P."/>
        </authorList>
    </citation>
    <scope>NUCLEOTIDE SEQUENCE [LARGE SCALE GENOMIC DNA]</scope>
    <source>
        <strain evidence="6">DSM 44928 / JCM 14897 / NBRC 102108 / NRRL B-24433 / ID139908</strain>
    </source>
</reference>
<dbReference type="InterPro" id="IPR050904">
    <property type="entry name" value="Adhesion/Biosynth-related"/>
</dbReference>
<dbReference type="FunFam" id="2.30.180.10:FF:000019">
    <property type="entry name" value="Cell surface lipoprotein"/>
    <property type="match status" value="1"/>
</dbReference>
<dbReference type="GO" id="GO:0030198">
    <property type="term" value="P:extracellular matrix organization"/>
    <property type="evidence" value="ECO:0007669"/>
    <property type="project" value="TreeGrafter"/>
</dbReference>
<dbReference type="Pfam" id="PF02469">
    <property type="entry name" value="Fasciclin"/>
    <property type="match status" value="1"/>
</dbReference>
<dbReference type="EMBL" id="CP001700">
    <property type="protein sequence ID" value="ACU73130.1"/>
    <property type="molecule type" value="Genomic_DNA"/>
</dbReference>
<gene>
    <name evidence="5" type="ordered locus">Caci_4266</name>
</gene>
<dbReference type="Proteomes" id="UP000000851">
    <property type="component" value="Chromosome"/>
</dbReference>
<dbReference type="PROSITE" id="PS51257">
    <property type="entry name" value="PROKAR_LIPOPROTEIN"/>
    <property type="match status" value="1"/>
</dbReference>
<feature type="signal peptide" evidence="3">
    <location>
        <begin position="1"/>
        <end position="24"/>
    </location>
</feature>
<evidence type="ECO:0000256" key="2">
    <source>
        <dbReference type="SAM" id="MobiDB-lite"/>
    </source>
</evidence>
<organism evidence="5 6">
    <name type="scientific">Catenulispora acidiphila (strain DSM 44928 / JCM 14897 / NBRC 102108 / NRRL B-24433 / ID139908)</name>
    <dbReference type="NCBI Taxonomy" id="479433"/>
    <lineage>
        <taxon>Bacteria</taxon>
        <taxon>Bacillati</taxon>
        <taxon>Actinomycetota</taxon>
        <taxon>Actinomycetes</taxon>
        <taxon>Catenulisporales</taxon>
        <taxon>Catenulisporaceae</taxon>
        <taxon>Catenulispora</taxon>
    </lineage>
</organism>
<sequence precursor="true">MFSTRSKTAAALLCSAAIAVSASACSSSASKTAAASSTSSSSMASSTTPAAGSTSATTSSDTSTAAGSTAAFGSACSAVPTTGPGSFTGMATDPVATAASHNPVLSTLVTAVGAAGLGDTLNSAQNITVFAPANDAFTKIPAATLKSVLADKAQLTKILTYHVVSGKLTPTQLAGTHTTLEGGTLTVTGSGQSFQVNGANVICGNVQTANATVYIIDTVLTPPTS</sequence>